<evidence type="ECO:0000256" key="1">
    <source>
        <dbReference type="ARBA" id="ARBA00004141"/>
    </source>
</evidence>
<evidence type="ECO:0000256" key="6">
    <source>
        <dbReference type="ARBA" id="ARBA00022989"/>
    </source>
</evidence>
<organism evidence="9 10">
    <name type="scientific">Mangrovibacillus cuniculi</name>
    <dbReference type="NCBI Taxonomy" id="2593652"/>
    <lineage>
        <taxon>Bacteria</taxon>
        <taxon>Bacillati</taxon>
        <taxon>Bacillota</taxon>
        <taxon>Bacilli</taxon>
        <taxon>Bacillales</taxon>
        <taxon>Bacillaceae</taxon>
        <taxon>Mangrovibacillus</taxon>
    </lineage>
</organism>
<accession>A0A7S8HGD0</accession>
<protein>
    <submittedName>
        <fullName evidence="9">GerAB/ArcD/ProY family transporter</fullName>
    </submittedName>
</protein>
<sequence>MKSIPEAKKISPYLAFFLIHSTQVGVGVLGFQRIVASEAGYDSWISVIAAGLSIHFIYFFMYGLLQKGGGDIVGAHRTLFGKWLAKPLDLFFAVYFMSLCMTALRTYIEVIQVWMFPEMNGVIFGAAFMVLSAYVVSSGLRTVTGISFFGMILPSYLILTFFFTIPFAQYRNFLPLFDHNLTELIKASISMSLTYLGYEMLLMIYPFIKRPEESKKWTHGALVITTGLYTLTALVTFSFFSEEQLTKTVWATLSIWKIVQLPFVERFEYIGIANWCLIILPNVCVPLWCASRILKRSFRMRQRTAMWFFVILIVGCIPLLDSRLAVNTLNDVVGKIGLYINYIYIPLLFAVLFIKRKVSSQNEKK</sequence>
<feature type="transmembrane region" description="Helical" evidence="8">
    <location>
        <begin position="336"/>
        <end position="354"/>
    </location>
</feature>
<comment type="similarity">
    <text evidence="2">Belongs to the amino acid-polyamine-organocation (APC) superfamily. Spore germination protein (SGP) (TC 2.A.3.9) family.</text>
</comment>
<dbReference type="InterPro" id="IPR004761">
    <property type="entry name" value="Spore_GerAB"/>
</dbReference>
<feature type="transmembrane region" description="Helical" evidence="8">
    <location>
        <begin position="43"/>
        <end position="65"/>
    </location>
</feature>
<feature type="transmembrane region" description="Helical" evidence="8">
    <location>
        <begin position="272"/>
        <end position="294"/>
    </location>
</feature>
<reference evidence="9 10" key="1">
    <citation type="submission" date="2019-07" db="EMBL/GenBank/DDBJ databases">
        <title>Genome sequence of 2 isolates from Red Sea Mangroves.</title>
        <authorList>
            <person name="Sefrji F."/>
            <person name="Michoud G."/>
            <person name="Merlino G."/>
            <person name="Daffonchio D."/>
        </authorList>
    </citation>
    <scope>NUCLEOTIDE SEQUENCE [LARGE SCALE GENOMIC DNA]</scope>
    <source>
        <strain evidence="9 10">R1DC41</strain>
    </source>
</reference>
<evidence type="ECO:0000256" key="7">
    <source>
        <dbReference type="ARBA" id="ARBA00023136"/>
    </source>
</evidence>
<evidence type="ECO:0000256" key="2">
    <source>
        <dbReference type="ARBA" id="ARBA00007998"/>
    </source>
</evidence>
<dbReference type="Pfam" id="PF03845">
    <property type="entry name" value="Spore_permease"/>
    <property type="match status" value="1"/>
</dbReference>
<comment type="subcellular location">
    <subcellularLocation>
        <location evidence="1">Membrane</location>
        <topology evidence="1">Multi-pass membrane protein</topology>
    </subcellularLocation>
</comment>
<feature type="transmembrane region" description="Helical" evidence="8">
    <location>
        <begin position="188"/>
        <end position="208"/>
    </location>
</feature>
<feature type="transmembrane region" description="Helical" evidence="8">
    <location>
        <begin position="220"/>
        <end position="240"/>
    </location>
</feature>
<proteinExistence type="inferred from homology"/>
<feature type="transmembrane region" description="Helical" evidence="8">
    <location>
        <begin position="86"/>
        <end position="108"/>
    </location>
</feature>
<dbReference type="EMBL" id="CP049742">
    <property type="protein sequence ID" value="QPC47421.1"/>
    <property type="molecule type" value="Genomic_DNA"/>
</dbReference>
<evidence type="ECO:0000313" key="9">
    <source>
        <dbReference type="EMBL" id="QPC47421.1"/>
    </source>
</evidence>
<gene>
    <name evidence="9" type="ORF">G8O30_10905</name>
</gene>
<feature type="transmembrane region" description="Helical" evidence="8">
    <location>
        <begin position="148"/>
        <end position="168"/>
    </location>
</feature>
<feature type="transmembrane region" description="Helical" evidence="8">
    <location>
        <begin position="114"/>
        <end position="136"/>
    </location>
</feature>
<dbReference type="KEGG" id="mcui:G8O30_10905"/>
<dbReference type="NCBIfam" id="TIGR00912">
    <property type="entry name" value="2A0309"/>
    <property type="match status" value="1"/>
</dbReference>
<name>A0A7S8HGD0_9BACI</name>
<keyword evidence="6 8" id="KW-1133">Transmembrane helix</keyword>
<dbReference type="GO" id="GO:0016020">
    <property type="term" value="C:membrane"/>
    <property type="evidence" value="ECO:0007669"/>
    <property type="project" value="UniProtKB-SubCell"/>
</dbReference>
<dbReference type="Proteomes" id="UP000593626">
    <property type="component" value="Chromosome"/>
</dbReference>
<evidence type="ECO:0000313" key="10">
    <source>
        <dbReference type="Proteomes" id="UP000593626"/>
    </source>
</evidence>
<keyword evidence="4" id="KW-0309">Germination</keyword>
<feature type="transmembrane region" description="Helical" evidence="8">
    <location>
        <begin position="306"/>
        <end position="324"/>
    </location>
</feature>
<dbReference type="GO" id="GO:0009847">
    <property type="term" value="P:spore germination"/>
    <property type="evidence" value="ECO:0007669"/>
    <property type="project" value="InterPro"/>
</dbReference>
<evidence type="ECO:0000256" key="5">
    <source>
        <dbReference type="ARBA" id="ARBA00022692"/>
    </source>
</evidence>
<evidence type="ECO:0000256" key="3">
    <source>
        <dbReference type="ARBA" id="ARBA00022448"/>
    </source>
</evidence>
<dbReference type="AlphaFoldDB" id="A0A7S8HGD0"/>
<dbReference type="PANTHER" id="PTHR34975">
    <property type="entry name" value="SPORE GERMINATION PROTEIN A2"/>
    <property type="match status" value="1"/>
</dbReference>
<feature type="transmembrane region" description="Helical" evidence="8">
    <location>
        <begin position="12"/>
        <end position="31"/>
    </location>
</feature>
<keyword evidence="5 8" id="KW-0812">Transmembrane</keyword>
<keyword evidence="10" id="KW-1185">Reference proteome</keyword>
<evidence type="ECO:0000256" key="8">
    <source>
        <dbReference type="SAM" id="Phobius"/>
    </source>
</evidence>
<dbReference type="PANTHER" id="PTHR34975:SF2">
    <property type="entry name" value="SPORE GERMINATION PROTEIN A2"/>
    <property type="match status" value="1"/>
</dbReference>
<keyword evidence="3" id="KW-0813">Transport</keyword>
<dbReference type="RefSeq" id="WP_239672091.1">
    <property type="nucleotide sequence ID" value="NZ_CP049742.1"/>
</dbReference>
<keyword evidence="7 8" id="KW-0472">Membrane</keyword>
<evidence type="ECO:0000256" key="4">
    <source>
        <dbReference type="ARBA" id="ARBA00022544"/>
    </source>
</evidence>